<dbReference type="AlphaFoldDB" id="A0A0D2HVD7"/>
<dbReference type="InParanoid" id="A0A0D2HVD7"/>
<proteinExistence type="predicted"/>
<protein>
    <submittedName>
        <fullName evidence="1">Uncharacterized protein</fullName>
    </submittedName>
</protein>
<keyword evidence="2" id="KW-1185">Reference proteome</keyword>
<evidence type="ECO:0000313" key="2">
    <source>
        <dbReference type="Proteomes" id="UP000032233"/>
    </source>
</evidence>
<accession>A0A0D2HVD7</accession>
<organism evidence="1 2">
    <name type="scientific">Dethiosulfatarculus sandiegensis</name>
    <dbReference type="NCBI Taxonomy" id="1429043"/>
    <lineage>
        <taxon>Bacteria</taxon>
        <taxon>Pseudomonadati</taxon>
        <taxon>Thermodesulfobacteriota</taxon>
        <taxon>Desulfarculia</taxon>
        <taxon>Desulfarculales</taxon>
        <taxon>Desulfarculaceae</taxon>
        <taxon>Dethiosulfatarculus</taxon>
    </lineage>
</organism>
<dbReference type="STRING" id="1429043.X474_09150"/>
<sequence length="44" mass="4740">MRGKDAPVKAKTACRPVIKTCFQDIKKAGPLNPSGLAARLFLQV</sequence>
<evidence type="ECO:0000313" key="1">
    <source>
        <dbReference type="EMBL" id="KIX14373.1"/>
    </source>
</evidence>
<comment type="caution">
    <text evidence="1">The sequence shown here is derived from an EMBL/GenBank/DDBJ whole genome shotgun (WGS) entry which is preliminary data.</text>
</comment>
<gene>
    <name evidence="1" type="ORF">X474_09150</name>
</gene>
<dbReference type="Proteomes" id="UP000032233">
    <property type="component" value="Unassembled WGS sequence"/>
</dbReference>
<dbReference type="EMBL" id="AZAC01000011">
    <property type="protein sequence ID" value="KIX14373.1"/>
    <property type="molecule type" value="Genomic_DNA"/>
</dbReference>
<reference evidence="1 2" key="1">
    <citation type="submission" date="2013-11" db="EMBL/GenBank/DDBJ databases">
        <title>Metagenomic analysis of a methanogenic consortium involved in long chain n-alkane degradation.</title>
        <authorList>
            <person name="Davidova I.A."/>
            <person name="Callaghan A.V."/>
            <person name="Wawrik B."/>
            <person name="Pruitt S."/>
            <person name="Marks C."/>
            <person name="Duncan K.E."/>
            <person name="Suflita J.M."/>
        </authorList>
    </citation>
    <scope>NUCLEOTIDE SEQUENCE [LARGE SCALE GENOMIC DNA]</scope>
    <source>
        <strain evidence="1 2">SPR</strain>
    </source>
</reference>
<name>A0A0D2HVD7_9BACT</name>